<evidence type="ECO:0000313" key="3">
    <source>
        <dbReference type="Proteomes" id="UP000229336"/>
    </source>
</evidence>
<evidence type="ECO:0000313" key="2">
    <source>
        <dbReference type="EMBL" id="PIZ57743.1"/>
    </source>
</evidence>
<comment type="caution">
    <text evidence="2">The sequence shown here is derived from an EMBL/GenBank/DDBJ whole genome shotgun (WGS) entry which is preliminary data.</text>
</comment>
<sequence length="816" mass="91164">MVGEEDGAPEGIAPNLNLQAEAAALEAARRGRRFESGPDVSTYGTAAKIADPDQNDPREGFRLAMYFINSRTSPLGVGQVSSYDIGPIMAAMCSKALGFRINVDEFRAIEAIDSEIKATLAVDDKRFGEYEVPDGMGGRETVRVSNPNLVSALTKVAKYRVEKADIYEEDGRGFQAEVYPPDLTVEEDKGLRSYYRLLRQREAHLKNVAGPMYDHLKQGVELPERLVRIDVGIAKWEELETKGKLDDQGKLKLTELRKQKKMVDEQIKINRLGLKDEVDQTQKGGQPEMLGWEEATTALSGIVDNINGCAQWLQTAYDLDSLKKLWMYSQGQMEPMHPSSLEKVVKWLPGFESGFRAISALALGRYGIGSNGEMYVSGRYGMGFVDADGYLVDMGEAYDGAGNLLPRIVELGENQVFRNGRVMEVTRTAGRSKSGWVQDGDKRVEIYDRNILYEQGKMLHDEDIIEWLDKINNFSLAKGGGSNAVTWVGVEMAREFFEQSMLSNWYGVARDSKGRLYYKYEETVSSDPDSKAVKMGKMWQGGDEGTTYPSFVNDLGKLTVTRWKQLSELGKGRKHGLYPLLAHLPENIVVPLMSENTVRSIIDKGGMQKVFKEMSSVEKMKSYWVSIFKGIAVYETVSSWIVGAKDVLKANEELFALLMQPQILEGLNKDIDLSITFFDPWEAARLKVNVVLAAVESVAKEFGSEEFISGLPSIGTEGHLYEYVTEKVSTGKIKDKSENSEMVRAFKILARTGFVGSVDDVGKIISRVKSAFQGKSELTYSLSELKRDFGEGFVSRILSERERRLGVVKTNRREKT</sequence>
<dbReference type="Proteomes" id="UP000229336">
    <property type="component" value="Unassembled WGS sequence"/>
</dbReference>
<gene>
    <name evidence="2" type="ORF">COY20_04760</name>
</gene>
<dbReference type="EMBL" id="PFNX01000087">
    <property type="protein sequence ID" value="PIZ57743.1"/>
    <property type="molecule type" value="Genomic_DNA"/>
</dbReference>
<evidence type="ECO:0000256" key="1">
    <source>
        <dbReference type="SAM" id="MobiDB-lite"/>
    </source>
</evidence>
<organism evidence="2 3">
    <name type="scientific">Candidatus Shapirobacteria bacterium CG_4_10_14_0_2_um_filter_40_12</name>
    <dbReference type="NCBI Taxonomy" id="1974871"/>
    <lineage>
        <taxon>Bacteria</taxon>
        <taxon>Candidatus Shapironibacteriota</taxon>
    </lineage>
</organism>
<protein>
    <submittedName>
        <fullName evidence="2">Uncharacterized protein</fullName>
    </submittedName>
</protein>
<name>A0A2M7TRB0_9BACT</name>
<reference evidence="3" key="1">
    <citation type="submission" date="2017-09" db="EMBL/GenBank/DDBJ databases">
        <title>Depth-based differentiation of microbial function through sediment-hosted aquifers and enrichment of novel symbionts in the deep terrestrial subsurface.</title>
        <authorList>
            <person name="Probst A.J."/>
            <person name="Ladd B."/>
            <person name="Jarett J.K."/>
            <person name="Geller-Mcgrath D.E."/>
            <person name="Sieber C.M.K."/>
            <person name="Emerson J.B."/>
            <person name="Anantharaman K."/>
            <person name="Thomas B.C."/>
            <person name="Malmstrom R."/>
            <person name="Stieglmeier M."/>
            <person name="Klingl A."/>
            <person name="Woyke T."/>
            <person name="Ryan C.M."/>
            <person name="Banfield J.F."/>
        </authorList>
    </citation>
    <scope>NUCLEOTIDE SEQUENCE [LARGE SCALE GENOMIC DNA]</scope>
</reference>
<proteinExistence type="predicted"/>
<accession>A0A2M7TRB0</accession>
<feature type="region of interest" description="Disordered" evidence="1">
    <location>
        <begin position="35"/>
        <end position="55"/>
    </location>
</feature>
<dbReference type="AlphaFoldDB" id="A0A2M7TRB0"/>